<gene>
    <name evidence="3" type="ORF">FME351_LOCUS17915</name>
    <name evidence="4" type="ORF">TSG867_LOCUS12711</name>
</gene>
<evidence type="ECO:0000313" key="3">
    <source>
        <dbReference type="EMBL" id="CAF3520406.1"/>
    </source>
</evidence>
<proteinExistence type="predicted"/>
<dbReference type="EMBL" id="CAJNYU010002232">
    <property type="protein sequence ID" value="CAF3520406.1"/>
    <property type="molecule type" value="Genomic_DNA"/>
</dbReference>
<dbReference type="Proteomes" id="UP000663862">
    <property type="component" value="Unassembled WGS sequence"/>
</dbReference>
<protein>
    <recommendedName>
        <fullName evidence="2">Reverse transcriptase domain-containing protein</fullName>
    </recommendedName>
</protein>
<accession>A0A818IAC0</accession>
<feature type="region of interest" description="Disordered" evidence="1">
    <location>
        <begin position="55"/>
        <end position="107"/>
    </location>
</feature>
<feature type="domain" description="Reverse transcriptase" evidence="2">
    <location>
        <begin position="712"/>
        <end position="960"/>
    </location>
</feature>
<dbReference type="PANTHER" id="PTHR21301:SF10">
    <property type="entry name" value="REVERSE TRANSCRIPTASE DOMAIN-CONTAINING PROTEIN"/>
    <property type="match status" value="1"/>
</dbReference>
<reference evidence="3" key="1">
    <citation type="submission" date="2021-02" db="EMBL/GenBank/DDBJ databases">
        <authorList>
            <person name="Nowell W R."/>
        </authorList>
    </citation>
    <scope>NUCLEOTIDE SEQUENCE</scope>
</reference>
<dbReference type="Pfam" id="PF26215">
    <property type="entry name" value="HTH_animal"/>
    <property type="match status" value="1"/>
</dbReference>
<comment type="caution">
    <text evidence="3">The sequence shown here is derived from an EMBL/GenBank/DDBJ whole genome shotgun (WGS) entry which is preliminary data.</text>
</comment>
<dbReference type="Proteomes" id="UP000663869">
    <property type="component" value="Unassembled WGS sequence"/>
</dbReference>
<feature type="compositionally biased region" description="Polar residues" evidence="1">
    <location>
        <begin position="90"/>
        <end position="100"/>
    </location>
</feature>
<feature type="compositionally biased region" description="Basic residues" evidence="1">
    <location>
        <begin position="77"/>
        <end position="89"/>
    </location>
</feature>
<feature type="region of interest" description="Disordered" evidence="1">
    <location>
        <begin position="1"/>
        <end position="20"/>
    </location>
</feature>
<dbReference type="PROSITE" id="PS50878">
    <property type="entry name" value="RT_POL"/>
    <property type="match status" value="1"/>
</dbReference>
<sequence>MPRELRDPSPTTTSNLPSEFNLGATTTTEAAAITTAPPDALPQTERFAATTTTAFDTNNNTQPFIVNRQQQQSTTSSHRRQTRRGKQQRYRSTSNENNNRYALLSDDNDIENDNDVVEIDAPIITANQNNKKTKTTNKKTHLYLEPTRMLRWFEDNSKSSKNSASGLGNQAYLLATAPIYDEWIRNSYELQVWQTYSKMATEYKHWAKEVVQRTKRRDDTTNSRFVQKKMNQLMTGIAQASANISDLQIQLATYWEYNAAEMTAQKQAQTTAELTTNLIIERTGLTTTTTQVRSPTTMTASTITKVQSLDPVERLENHILEYIHQCTLHVKKMAENRIQLAKAQMAEFKALEDFEQIATPSQWNIHLMLKPKVKLCSTKNKNKTIATKRVEYDLPPKFISKIDLTFKIDESIVNKDEIQATYDEMRKITKDFRTQAMKLYVQSLEREYELLSNEIKRIIQGFPSENDDGFDAEAGCAAFKQYHQLRQKRFDLEVKQSCYFLAGQRVEGEQNNPELFALTEQEHQLLRLGPRFIIDDPKTASRRRTTELATLKRKIETRFFEKKVSPGRPVEQFIAELDVLLQNLHNIPTTKKRIQFNKIQTNKSFDTLSSIIQSSQSQTIIRPKRKKKNYGRIVKRLKHKIHLANTILRKTDKSKVFHLGKVDHYKKKSEEYMDNTKAYQCLGTIDPLQDLIQRTNKYLLGLRLAKWITQKQYEQLSIKPNEVELAHLYYLPKAHKPGTPLRPIISALKHPTIKISKFLDNLLRPLFDQMASNSTVTSGFELVKQLQQWSRNNFKRDTIFCTIDVTDLYTMIPQIEGVLSLRKMLDQLKLKEIGKLKVETIIRLSRFAMTNNYFSYNGQFYHQVRGGAMGSPLTLTISNCYMYFFERQIVNQIRNSGGLYFRYIDDIFITINWPVRHLLKEVERWNKFDENINLSANIGSTVNFLDLNMENQDGQLFTTVYQKPSYEPYYLTFNSIHPLHMKNNIPFAMLLRAIRYCSTFQSYLNESEKLRMALLLNKYPNKIIDEQFNNVLKKFKIIQPLTSNNYNKIRQHIIDTHFEQKLLLEYEKHMFIHFTYCKNMKMFPTKFHTLWSKYFGLSPINDIKPVLGTRNVDNLQRRLIYTKSKND</sequence>
<organism evidence="3 5">
    <name type="scientific">Rotaria socialis</name>
    <dbReference type="NCBI Taxonomy" id="392032"/>
    <lineage>
        <taxon>Eukaryota</taxon>
        <taxon>Metazoa</taxon>
        <taxon>Spiralia</taxon>
        <taxon>Gnathifera</taxon>
        <taxon>Rotifera</taxon>
        <taxon>Eurotatoria</taxon>
        <taxon>Bdelloidea</taxon>
        <taxon>Philodinida</taxon>
        <taxon>Philodinidae</taxon>
        <taxon>Rotaria</taxon>
    </lineage>
</organism>
<evidence type="ECO:0000313" key="5">
    <source>
        <dbReference type="Proteomes" id="UP000663869"/>
    </source>
</evidence>
<dbReference type="AlphaFoldDB" id="A0A818IAC0"/>
<dbReference type="EMBL" id="CAJOBQ010000655">
    <property type="protein sequence ID" value="CAF4397145.1"/>
    <property type="molecule type" value="Genomic_DNA"/>
</dbReference>
<dbReference type="PANTHER" id="PTHR21301">
    <property type="entry name" value="REVERSE TRANSCRIPTASE"/>
    <property type="match status" value="1"/>
</dbReference>
<evidence type="ECO:0000259" key="2">
    <source>
        <dbReference type="PROSITE" id="PS50878"/>
    </source>
</evidence>
<name>A0A818IAC0_9BILA</name>
<evidence type="ECO:0000256" key="1">
    <source>
        <dbReference type="SAM" id="MobiDB-lite"/>
    </source>
</evidence>
<feature type="compositionally biased region" description="Polar residues" evidence="1">
    <location>
        <begin position="9"/>
        <end position="18"/>
    </location>
</feature>
<evidence type="ECO:0000313" key="4">
    <source>
        <dbReference type="EMBL" id="CAF4397145.1"/>
    </source>
</evidence>
<dbReference type="InterPro" id="IPR000477">
    <property type="entry name" value="RT_dom"/>
</dbReference>
<dbReference type="InterPro" id="IPR058912">
    <property type="entry name" value="HTH_animal"/>
</dbReference>